<dbReference type="Gene3D" id="2.60.260.20">
    <property type="entry name" value="Urease metallochaperone UreE, N-terminal domain"/>
    <property type="match status" value="2"/>
</dbReference>
<dbReference type="InterPro" id="IPR001623">
    <property type="entry name" value="DnaJ_domain"/>
</dbReference>
<dbReference type="Pfam" id="PF00226">
    <property type="entry name" value="DnaJ"/>
    <property type="match status" value="1"/>
</dbReference>
<dbReference type="SUPFAM" id="SSF46565">
    <property type="entry name" value="Chaperone J-domain"/>
    <property type="match status" value="1"/>
</dbReference>
<dbReference type="SMART" id="SM00271">
    <property type="entry name" value="DnaJ"/>
    <property type="match status" value="1"/>
</dbReference>
<dbReference type="PROSITE" id="PS50076">
    <property type="entry name" value="DNAJ_2"/>
    <property type="match status" value="1"/>
</dbReference>
<dbReference type="RefSeq" id="WP_282588521.1">
    <property type="nucleotide sequence ID" value="NZ_JAMOIM010000041.1"/>
</dbReference>
<dbReference type="PANTHER" id="PTHR43096:SF52">
    <property type="entry name" value="DNAJ HOMOLOG 1, MITOCHONDRIAL-RELATED"/>
    <property type="match status" value="1"/>
</dbReference>
<dbReference type="GO" id="GO:0005737">
    <property type="term" value="C:cytoplasm"/>
    <property type="evidence" value="ECO:0007669"/>
    <property type="project" value="TreeGrafter"/>
</dbReference>
<dbReference type="PRINTS" id="PR00625">
    <property type="entry name" value="JDOMAIN"/>
</dbReference>
<keyword evidence="5" id="KW-1185">Reference proteome</keyword>
<proteinExistence type="predicted"/>
<dbReference type="CDD" id="cd06257">
    <property type="entry name" value="DnaJ"/>
    <property type="match status" value="1"/>
</dbReference>
<dbReference type="PANTHER" id="PTHR43096">
    <property type="entry name" value="DNAJ HOMOLOG 1, MITOCHONDRIAL-RELATED"/>
    <property type="match status" value="1"/>
</dbReference>
<feature type="region of interest" description="Disordered" evidence="2">
    <location>
        <begin position="31"/>
        <end position="106"/>
    </location>
</feature>
<dbReference type="InterPro" id="IPR036869">
    <property type="entry name" value="J_dom_sf"/>
</dbReference>
<dbReference type="InterPro" id="IPR008971">
    <property type="entry name" value="HSP40/DnaJ_pept-bd"/>
</dbReference>
<dbReference type="InterPro" id="IPR018253">
    <property type="entry name" value="DnaJ_domain_CS"/>
</dbReference>
<dbReference type="PROSITE" id="PS00636">
    <property type="entry name" value="DNAJ_1"/>
    <property type="match status" value="1"/>
</dbReference>
<dbReference type="CDD" id="cd10747">
    <property type="entry name" value="DnaJ_C"/>
    <property type="match status" value="1"/>
</dbReference>
<comment type="caution">
    <text evidence="4">The sequence shown here is derived from an EMBL/GenBank/DDBJ whole genome shotgun (WGS) entry which is preliminary data.</text>
</comment>
<name>A0AA41Z3D2_9HYPH</name>
<evidence type="ECO:0000259" key="3">
    <source>
        <dbReference type="PROSITE" id="PS50076"/>
    </source>
</evidence>
<dbReference type="SUPFAM" id="SSF49493">
    <property type="entry name" value="HSP40/DnaJ peptide-binding domain"/>
    <property type="match status" value="2"/>
</dbReference>
<organism evidence="4 5">
    <name type="scientific">Lichenifustis flavocetrariae</name>
    <dbReference type="NCBI Taxonomy" id="2949735"/>
    <lineage>
        <taxon>Bacteria</taxon>
        <taxon>Pseudomonadati</taxon>
        <taxon>Pseudomonadota</taxon>
        <taxon>Alphaproteobacteria</taxon>
        <taxon>Hyphomicrobiales</taxon>
        <taxon>Lichenihabitantaceae</taxon>
        <taxon>Lichenifustis</taxon>
    </lineage>
</organism>
<protein>
    <submittedName>
        <fullName evidence="4">DnaJ domain-containing protein</fullName>
    </submittedName>
</protein>
<dbReference type="AlphaFoldDB" id="A0AA41Z3D2"/>
<evidence type="ECO:0000256" key="2">
    <source>
        <dbReference type="SAM" id="MobiDB-lite"/>
    </source>
</evidence>
<evidence type="ECO:0000313" key="5">
    <source>
        <dbReference type="Proteomes" id="UP001165667"/>
    </source>
</evidence>
<reference evidence="4" key="1">
    <citation type="submission" date="2022-05" db="EMBL/GenBank/DDBJ databases">
        <authorList>
            <person name="Pankratov T."/>
        </authorList>
    </citation>
    <scope>NUCLEOTIDE SEQUENCE</scope>
    <source>
        <strain evidence="4">BP6-180914</strain>
    </source>
</reference>
<feature type="compositionally biased region" description="Basic and acidic residues" evidence="2">
    <location>
        <begin position="31"/>
        <end position="47"/>
    </location>
</feature>
<evidence type="ECO:0000256" key="1">
    <source>
        <dbReference type="ARBA" id="ARBA00023186"/>
    </source>
</evidence>
<dbReference type="EMBL" id="JAMOIM010000041">
    <property type="protein sequence ID" value="MCW6512148.1"/>
    <property type="molecule type" value="Genomic_DNA"/>
</dbReference>
<dbReference type="GO" id="GO:0042026">
    <property type="term" value="P:protein refolding"/>
    <property type="evidence" value="ECO:0007669"/>
    <property type="project" value="TreeGrafter"/>
</dbReference>
<feature type="compositionally biased region" description="Basic and acidic residues" evidence="2">
    <location>
        <begin position="58"/>
        <end position="70"/>
    </location>
</feature>
<dbReference type="Gene3D" id="1.10.287.110">
    <property type="entry name" value="DnaJ domain"/>
    <property type="match status" value="1"/>
</dbReference>
<dbReference type="Proteomes" id="UP001165667">
    <property type="component" value="Unassembled WGS sequence"/>
</dbReference>
<dbReference type="Pfam" id="PF01556">
    <property type="entry name" value="DnaJ_C"/>
    <property type="match status" value="1"/>
</dbReference>
<evidence type="ECO:0000313" key="4">
    <source>
        <dbReference type="EMBL" id="MCW6512148.1"/>
    </source>
</evidence>
<keyword evidence="1" id="KW-0143">Chaperone</keyword>
<gene>
    <name evidence="4" type="ORF">M8523_29895</name>
</gene>
<dbReference type="InterPro" id="IPR002939">
    <property type="entry name" value="DnaJ_C"/>
</dbReference>
<accession>A0AA41Z3D2</accession>
<dbReference type="GO" id="GO:0051082">
    <property type="term" value="F:unfolded protein binding"/>
    <property type="evidence" value="ECO:0007669"/>
    <property type="project" value="InterPro"/>
</dbReference>
<sequence length="306" mass="32492">MADDPYKILGVARDATDKEIRSAFLKLAKTSHPDLHPGDAKAEERFKAANAANDLLTDPERRARFDRGEIDGAGQERPPQGPTQRQRTYRDHAEGPAGRRYGAGFGGGDDDLGDILSGMFGARGRQEAPRGGADRRYSLSVPFLDAARGTTQRLVLPEGGSLEVKILPGLESGQVLRLRGKGAPGDPPGNALIEVEVAEHPLFTRDGRDIHLALPVTVAEAVLGGPVSVPTIAGPVTMTIPVHSDSGTKLRLRGKGVPASAGHPAGDAYVTLRIVLGPPDEGLAAFLRDRKDPPAWDPRKGLEESI</sequence>
<feature type="domain" description="J" evidence="3">
    <location>
        <begin position="4"/>
        <end position="69"/>
    </location>
</feature>